<sequence length="200" mass="21649">MRRLLSIFAFFCCGPAFCGSTESQLDCKSESGEESGIALSSNREIFFIKNSARGCGSEYTYREYADGAKGFLVISSPGSDDLGLNAQNMIYFVPSGGKEANYIGDIPASATELEDGTYQNIVQSGGSIFESVYKLSSEKITILSPSRELIISDTQCIYQRKDSKACKKMSGRFKKPLCVINYGGQKVAADIDECSGMSEG</sequence>
<reference evidence="2 3" key="1">
    <citation type="submission" date="2020-09" db="EMBL/GenBank/DDBJ databases">
        <title>The Genome Sequence of Pseudomonas chlororaphis strain Qlu-1 - A phenazine-derivative-producing strain.</title>
        <authorList>
            <person name="Li L."/>
            <person name="Liu K."/>
        </authorList>
    </citation>
    <scope>NUCLEOTIDE SEQUENCE [LARGE SCALE GENOMIC DNA]</scope>
    <source>
        <strain evidence="3">qlu-1</strain>
    </source>
</reference>
<keyword evidence="1" id="KW-0732">Signal</keyword>
<feature type="chain" id="PRO_5042837155" description="Lipoprotein" evidence="1">
    <location>
        <begin position="19"/>
        <end position="200"/>
    </location>
</feature>
<evidence type="ECO:0000256" key="1">
    <source>
        <dbReference type="SAM" id="SignalP"/>
    </source>
</evidence>
<evidence type="ECO:0000313" key="2">
    <source>
        <dbReference type="EMBL" id="QNR47767.1"/>
    </source>
</evidence>
<dbReference type="EMBL" id="CP061079">
    <property type="protein sequence ID" value="QNR47767.1"/>
    <property type="molecule type" value="Genomic_DNA"/>
</dbReference>
<proteinExistence type="predicted"/>
<feature type="signal peptide" evidence="1">
    <location>
        <begin position="1"/>
        <end position="18"/>
    </location>
</feature>
<accession>A0AAP9VUP8</accession>
<evidence type="ECO:0000313" key="3">
    <source>
        <dbReference type="Proteomes" id="UP000516316"/>
    </source>
</evidence>
<protein>
    <recommendedName>
        <fullName evidence="4">Lipoprotein</fullName>
    </recommendedName>
</protein>
<dbReference type="RefSeq" id="WP_124304177.1">
    <property type="nucleotide sequence ID" value="NZ_CP019399.1"/>
</dbReference>
<organism evidence="2 3">
    <name type="scientific">Pseudomonas chlororaphis</name>
    <dbReference type="NCBI Taxonomy" id="587753"/>
    <lineage>
        <taxon>Bacteria</taxon>
        <taxon>Pseudomonadati</taxon>
        <taxon>Pseudomonadota</taxon>
        <taxon>Gammaproteobacteria</taxon>
        <taxon>Pseudomonadales</taxon>
        <taxon>Pseudomonadaceae</taxon>
        <taxon>Pseudomonas</taxon>
    </lineage>
</organism>
<name>A0AAP9VUP8_9PSED</name>
<evidence type="ECO:0008006" key="4">
    <source>
        <dbReference type="Google" id="ProtNLM"/>
    </source>
</evidence>
<dbReference type="Proteomes" id="UP000516316">
    <property type="component" value="Chromosome"/>
</dbReference>
<dbReference type="AlphaFoldDB" id="A0AAP9VUP8"/>
<gene>
    <name evidence="2" type="ORF">HLB40_29680</name>
</gene>